<reference evidence="1" key="1">
    <citation type="journal article" date="2021" name="Proc. Natl. Acad. Sci. U.S.A.">
        <title>A Catalog of Tens of Thousands of Viruses from Human Metagenomes Reveals Hidden Associations with Chronic Diseases.</title>
        <authorList>
            <person name="Tisza M.J."/>
            <person name="Buck C.B."/>
        </authorList>
    </citation>
    <scope>NUCLEOTIDE SEQUENCE</scope>
    <source>
        <strain evidence="1">CtYKh4</strain>
    </source>
</reference>
<accession>A0A8S5LCI5</accession>
<evidence type="ECO:0000313" key="1">
    <source>
        <dbReference type="EMBL" id="DAD67656.1"/>
    </source>
</evidence>
<protein>
    <submittedName>
        <fullName evidence="1">Cytochrome c oxidase subunit 1</fullName>
    </submittedName>
</protein>
<sequence>MVMQIMHIMLCKNCTFYLPSLWVLTHMKKHLLLLR</sequence>
<name>A0A8S5LCI5_9CAUD</name>
<organism evidence="1">
    <name type="scientific">Siphoviridae sp. ctYKh4</name>
    <dbReference type="NCBI Taxonomy" id="2823586"/>
    <lineage>
        <taxon>Viruses</taxon>
        <taxon>Duplodnaviria</taxon>
        <taxon>Heunggongvirae</taxon>
        <taxon>Uroviricota</taxon>
        <taxon>Caudoviricetes</taxon>
    </lineage>
</organism>
<dbReference type="EMBL" id="BK014682">
    <property type="protein sequence ID" value="DAD67656.1"/>
    <property type="molecule type" value="Genomic_DNA"/>
</dbReference>
<proteinExistence type="predicted"/>